<reference evidence="2 3" key="1">
    <citation type="submission" date="2016-10" db="EMBL/GenBank/DDBJ databases">
        <authorList>
            <person name="de Groot N.N."/>
        </authorList>
    </citation>
    <scope>NUCLEOTIDE SEQUENCE [LARGE SCALE GENOMIC DNA]</scope>
    <source>
        <strain evidence="2 3">S137</strain>
    </source>
</reference>
<dbReference type="InterPro" id="IPR011990">
    <property type="entry name" value="TPR-like_helical_dom_sf"/>
</dbReference>
<evidence type="ECO:0000259" key="1">
    <source>
        <dbReference type="Pfam" id="PF00535"/>
    </source>
</evidence>
<dbReference type="EMBL" id="FNJQ01000012">
    <property type="protein sequence ID" value="SDP29063.1"/>
    <property type="molecule type" value="Genomic_DNA"/>
</dbReference>
<dbReference type="AlphaFoldDB" id="A0A1H0RHL1"/>
<dbReference type="GO" id="GO:0016740">
    <property type="term" value="F:transferase activity"/>
    <property type="evidence" value="ECO:0007669"/>
    <property type="project" value="UniProtKB-KW"/>
</dbReference>
<protein>
    <submittedName>
        <fullName evidence="2">Glycosyltransferase involved in cell wall bisynthesis</fullName>
    </submittedName>
</protein>
<dbReference type="Gene3D" id="1.25.40.10">
    <property type="entry name" value="Tetratricopeptide repeat domain"/>
    <property type="match status" value="1"/>
</dbReference>
<dbReference type="PANTHER" id="PTHR43630">
    <property type="entry name" value="POLY-BETA-1,6-N-ACETYL-D-GLUCOSAMINE SYNTHASE"/>
    <property type="match status" value="1"/>
</dbReference>
<dbReference type="CDD" id="cd02511">
    <property type="entry name" value="Beta4Glucosyltransferase"/>
    <property type="match status" value="1"/>
</dbReference>
<dbReference type="Proteomes" id="UP000182412">
    <property type="component" value="Unassembled WGS sequence"/>
</dbReference>
<dbReference type="InterPro" id="IPR029044">
    <property type="entry name" value="Nucleotide-diphossugar_trans"/>
</dbReference>
<dbReference type="SUPFAM" id="SSF53448">
    <property type="entry name" value="Nucleotide-diphospho-sugar transferases"/>
    <property type="match status" value="1"/>
</dbReference>
<accession>A0A1H0RHL1</accession>
<evidence type="ECO:0000313" key="3">
    <source>
        <dbReference type="Proteomes" id="UP000182412"/>
    </source>
</evidence>
<dbReference type="PANTHER" id="PTHR43630:SF2">
    <property type="entry name" value="GLYCOSYLTRANSFERASE"/>
    <property type="match status" value="1"/>
</dbReference>
<dbReference type="Gene3D" id="3.90.550.10">
    <property type="entry name" value="Spore Coat Polysaccharide Biosynthesis Protein SpsA, Chain A"/>
    <property type="match status" value="1"/>
</dbReference>
<organism evidence="2 3">
    <name type="scientific">Selenomonas ruminantium</name>
    <dbReference type="NCBI Taxonomy" id="971"/>
    <lineage>
        <taxon>Bacteria</taxon>
        <taxon>Bacillati</taxon>
        <taxon>Bacillota</taxon>
        <taxon>Negativicutes</taxon>
        <taxon>Selenomonadales</taxon>
        <taxon>Selenomonadaceae</taxon>
        <taxon>Selenomonas</taxon>
    </lineage>
</organism>
<dbReference type="InterPro" id="IPR001173">
    <property type="entry name" value="Glyco_trans_2-like"/>
</dbReference>
<evidence type="ECO:0000313" key="2">
    <source>
        <dbReference type="EMBL" id="SDP29063.1"/>
    </source>
</evidence>
<dbReference type="Pfam" id="PF00535">
    <property type="entry name" value="Glycos_transf_2"/>
    <property type="match status" value="1"/>
</dbReference>
<feature type="domain" description="Glycosyltransferase 2-like" evidence="1">
    <location>
        <begin position="7"/>
        <end position="144"/>
    </location>
</feature>
<dbReference type="SUPFAM" id="SSF48452">
    <property type="entry name" value="TPR-like"/>
    <property type="match status" value="1"/>
</dbReference>
<sequence length="375" mass="42524">MKEIKLSVCYMVKNEAHNLPSSLASIQEAADEIIVVDTGSTDDTKSIARSYGAQVFGFPWQDDFAAPRNYAIEQAKGDWILFLDADEAFPRPLNRGALLDYLSRMAAQDVILLRRYNVETLTDRKCFNMDWSPRLFQRRSDLRYRGRIHEHISKSVGDLQVAYAPLEFYILHTGYAKMISEDKCRRDLQILQQVIASGDWEPVYDFFLTDCYYGIRDYEKALQHAVAFTESGTVIHGGNGHVYHMILECMRALGRPDADMLPWAEAAGRLYPDLPDFYAEQGMVLCGLGRLSEAQLLLTEALRRYDEGSADICHATYFSPVVAAKVAARLGEIHELWGEQNLAAQCFIRALDYCSEDEAVLNKAKRFLTTQDGVK</sequence>
<keyword evidence="2" id="KW-0808">Transferase</keyword>
<gene>
    <name evidence="2" type="ORF">SAMN05216366_11230</name>
</gene>
<name>A0A1H0RHL1_SELRU</name>
<proteinExistence type="predicted"/>